<evidence type="ECO:0000256" key="3">
    <source>
        <dbReference type="ARBA" id="ARBA00022679"/>
    </source>
</evidence>
<dbReference type="InterPro" id="IPR029063">
    <property type="entry name" value="SAM-dependent_MTases_sf"/>
</dbReference>
<reference evidence="6 7" key="1">
    <citation type="journal article" date="2011" name="Genome Res.">
        <title>Comparative genomics of citric-acid-producing Aspergillus niger ATCC 1015 versus enzyme-producing CBS 513.88.</title>
        <authorList>
            <person name="Andersen M.R."/>
            <person name="Salazar M.P."/>
            <person name="Schaap P.J."/>
            <person name="van de Vondervoort P.J."/>
            <person name="Culley D."/>
            <person name="Thykaer J."/>
            <person name="Frisvad J.C."/>
            <person name="Nielsen K.F."/>
            <person name="Albang R."/>
            <person name="Albermann K."/>
            <person name="Berka R.M."/>
            <person name="Braus G.H."/>
            <person name="Braus-Stromeyer S.A."/>
            <person name="Corrochano L.M."/>
            <person name="Dai Z."/>
            <person name="van Dijck P.W."/>
            <person name="Hofmann G."/>
            <person name="Lasure L.L."/>
            <person name="Magnuson J.K."/>
            <person name="Menke H."/>
            <person name="Meijer M."/>
            <person name="Meijer S.L."/>
            <person name="Nielsen J.B."/>
            <person name="Nielsen M.L."/>
            <person name="van Ooyen A.J."/>
            <person name="Pel H.J."/>
            <person name="Poulsen L."/>
            <person name="Samson R.A."/>
            <person name="Stam H."/>
            <person name="Tsang A."/>
            <person name="van den Brink J.M."/>
            <person name="Atkins A."/>
            <person name="Aerts A."/>
            <person name="Shapiro H."/>
            <person name="Pangilinan J."/>
            <person name="Salamov A."/>
            <person name="Lou Y."/>
            <person name="Lindquist E."/>
            <person name="Lucas S."/>
            <person name="Grimwood J."/>
            <person name="Grigoriev I.V."/>
            <person name="Kubicek C.P."/>
            <person name="Martinez D."/>
            <person name="van Peij N.N."/>
            <person name="Roubos J.A."/>
            <person name="Nielsen J."/>
            <person name="Baker S.E."/>
        </authorList>
    </citation>
    <scope>NUCLEOTIDE SEQUENCE [LARGE SCALE GENOMIC DNA]</scope>
    <source>
        <strain evidence="7">ATCC 1015 / CBS 113.46 / FGSC A1144 / LSHB Ac4 / NCTC 3858a / NRRL 328 / USDA 3528.7</strain>
    </source>
</reference>
<sequence length="277" mass="31076">MASFSDEGYDCSAYAAYRPSPPKALYDTVLAYHQSPRELCVDLGTGHGAVARALATHFKSVLGVDSSEGMLKEAARAQQWDISNIQYHHPAGGGTVAFWNWGHYVVTGRPRANRALQKLFFEDLVPYWPQPGISVFNNEWMYPVECRDFANWTDLTRLVSVPANDDAPGVSNTPGAIQMRASQTLGSLEILIRTLSMVHEWRKAHPEALSVREGGSGDCVDTLMRDIIEGEEKWRVFVTSGGNWRDIEVGLEMRSILLMARKKQFLSYCEDPHQHYP</sequence>
<dbReference type="STRING" id="380704.G3Y9D6"/>
<gene>
    <name evidence="6" type="ORF">ASPNIDRAFT_45394</name>
</gene>
<dbReference type="OrthoDB" id="10027013at2759"/>
<evidence type="ECO:0000256" key="1">
    <source>
        <dbReference type="ARBA" id="ARBA00005179"/>
    </source>
</evidence>
<dbReference type="PANTHER" id="PTHR44942">
    <property type="entry name" value="METHYLTRANSF_11 DOMAIN-CONTAINING PROTEIN"/>
    <property type="match status" value="1"/>
</dbReference>
<protein>
    <recommendedName>
        <fullName evidence="5">Methyltransferase domain-containing protein</fullName>
    </recommendedName>
</protein>
<dbReference type="VEuPathDB" id="FungiDB:ASPNIDRAFT2_45394"/>
<dbReference type="Proteomes" id="UP000009038">
    <property type="component" value="Unassembled WGS sequence"/>
</dbReference>
<dbReference type="InterPro" id="IPR041698">
    <property type="entry name" value="Methyltransf_25"/>
</dbReference>
<dbReference type="GO" id="GO:0032259">
    <property type="term" value="P:methylation"/>
    <property type="evidence" value="ECO:0007669"/>
    <property type="project" value="UniProtKB-KW"/>
</dbReference>
<keyword evidence="2" id="KW-0489">Methyltransferase</keyword>
<dbReference type="AlphaFoldDB" id="G3Y9D6"/>
<comment type="caution">
    <text evidence="6">The sequence shown here is derived from an EMBL/GenBank/DDBJ whole genome shotgun (WGS) entry which is preliminary data.</text>
</comment>
<feature type="domain" description="Methyltransferase" evidence="5">
    <location>
        <begin position="41"/>
        <end position="88"/>
    </location>
</feature>
<dbReference type="HOGENOM" id="CLU_049344_1_2_1"/>
<comment type="pathway">
    <text evidence="1">Secondary metabolite biosynthesis.</text>
</comment>
<dbReference type="GO" id="GO:0008168">
    <property type="term" value="F:methyltransferase activity"/>
    <property type="evidence" value="ECO:0007669"/>
    <property type="project" value="UniProtKB-KW"/>
</dbReference>
<dbReference type="PANTHER" id="PTHR44942:SF4">
    <property type="entry name" value="METHYLTRANSFERASE TYPE 11 DOMAIN-CONTAINING PROTEIN"/>
    <property type="match status" value="1"/>
</dbReference>
<keyword evidence="3" id="KW-0808">Transferase</keyword>
<dbReference type="SUPFAM" id="SSF53335">
    <property type="entry name" value="S-adenosyl-L-methionine-dependent methyltransferases"/>
    <property type="match status" value="1"/>
</dbReference>
<keyword evidence="4" id="KW-0949">S-adenosyl-L-methionine</keyword>
<dbReference type="Pfam" id="PF13649">
    <property type="entry name" value="Methyltransf_25"/>
    <property type="match status" value="1"/>
</dbReference>
<proteinExistence type="predicted"/>
<evidence type="ECO:0000313" key="7">
    <source>
        <dbReference type="Proteomes" id="UP000009038"/>
    </source>
</evidence>
<name>G3Y9D6_ASPNA</name>
<accession>G3Y9D6</accession>
<dbReference type="EMBL" id="ACJE01000016">
    <property type="protein sequence ID" value="EHA20744.1"/>
    <property type="molecule type" value="Genomic_DNA"/>
</dbReference>
<evidence type="ECO:0000259" key="5">
    <source>
        <dbReference type="Pfam" id="PF13649"/>
    </source>
</evidence>
<dbReference type="Gene3D" id="3.40.50.150">
    <property type="entry name" value="Vaccinia Virus protein VP39"/>
    <property type="match status" value="2"/>
</dbReference>
<evidence type="ECO:0000256" key="4">
    <source>
        <dbReference type="ARBA" id="ARBA00022691"/>
    </source>
</evidence>
<organism evidence="6 7">
    <name type="scientific">Aspergillus niger (strain ATCC 1015 / CBS 113.46 / FGSC A1144 / LSHB Ac4 / NCTC 3858a / NRRL 328 / USDA 3528.7)</name>
    <dbReference type="NCBI Taxonomy" id="380704"/>
    <lineage>
        <taxon>Eukaryota</taxon>
        <taxon>Fungi</taxon>
        <taxon>Dikarya</taxon>
        <taxon>Ascomycota</taxon>
        <taxon>Pezizomycotina</taxon>
        <taxon>Eurotiomycetes</taxon>
        <taxon>Eurotiomycetidae</taxon>
        <taxon>Eurotiales</taxon>
        <taxon>Aspergillaceae</taxon>
        <taxon>Aspergillus</taxon>
        <taxon>Aspergillus subgen. Circumdati</taxon>
    </lineage>
</organism>
<evidence type="ECO:0000313" key="6">
    <source>
        <dbReference type="EMBL" id="EHA20744.1"/>
    </source>
</evidence>
<dbReference type="InterPro" id="IPR051052">
    <property type="entry name" value="Diverse_substrate_MTase"/>
</dbReference>
<dbReference type="CDD" id="cd02440">
    <property type="entry name" value="AdoMet_MTases"/>
    <property type="match status" value="1"/>
</dbReference>
<evidence type="ECO:0000256" key="2">
    <source>
        <dbReference type="ARBA" id="ARBA00022603"/>
    </source>
</evidence>